<dbReference type="Pfam" id="PF16220">
    <property type="entry name" value="DUF4880"/>
    <property type="match status" value="1"/>
</dbReference>
<feature type="domain" description="FecR N-terminal" evidence="3">
    <location>
        <begin position="19"/>
        <end position="50"/>
    </location>
</feature>
<keyword evidence="1" id="KW-0472">Membrane</keyword>
<comment type="caution">
    <text evidence="4">The sequence shown here is derived from an EMBL/GenBank/DDBJ whole genome shotgun (WGS) entry which is preliminary data.</text>
</comment>
<evidence type="ECO:0000313" key="5">
    <source>
        <dbReference type="Proteomes" id="UP001595444"/>
    </source>
</evidence>
<dbReference type="Gene3D" id="3.55.50.30">
    <property type="match status" value="1"/>
</dbReference>
<name>A0ABV7D6M2_9PROT</name>
<protein>
    <submittedName>
        <fullName evidence="4">FecR family protein</fullName>
    </submittedName>
</protein>
<accession>A0ABV7D6M2</accession>
<dbReference type="Gene3D" id="2.60.120.1440">
    <property type="match status" value="1"/>
</dbReference>
<evidence type="ECO:0000259" key="3">
    <source>
        <dbReference type="Pfam" id="PF16220"/>
    </source>
</evidence>
<sequence length="364" mass="40669">MADKEEVVSFRISNEGKLQASDWLAKLDRGALTHEERRAFTKWLAENPKNSEEIKSLASMWYSLDEPLSKLGLAFPSEAGLRGQRLGRLFSTLAPVAYRVQYIPLICIAFFCAFLGYLFYMPSSEIGYFSTNIGETRRVELSDGSNFILNTNSIIEQQFFADERIIRLVSGEAIFNVAHDKRRPFYVYASDGVIRSIGTKFSVRVEGNKVSVTVAEGAIELQERPDTSELIHTTEDKGSIKKATLEPVVIMSGQVGEITRTSGVAKQFISSQEVAERLSWEQGQLIFYERELQSVVDEVARYTTVEIQIGNESLKHQVITGILDIGDVDIMLEGIEGALDVKADRVSPDLVYLVPRTAASEALY</sequence>
<dbReference type="PANTHER" id="PTHR30273:SF2">
    <property type="entry name" value="PROTEIN FECR"/>
    <property type="match status" value="1"/>
</dbReference>
<keyword evidence="1" id="KW-1133">Transmembrane helix</keyword>
<evidence type="ECO:0000256" key="1">
    <source>
        <dbReference type="SAM" id="Phobius"/>
    </source>
</evidence>
<dbReference type="InterPro" id="IPR006860">
    <property type="entry name" value="FecR"/>
</dbReference>
<keyword evidence="1" id="KW-0812">Transmembrane</keyword>
<gene>
    <name evidence="4" type="ORF">ACFOKA_10510</name>
</gene>
<dbReference type="PIRSF" id="PIRSF018266">
    <property type="entry name" value="FecR"/>
    <property type="match status" value="1"/>
</dbReference>
<feature type="transmembrane region" description="Helical" evidence="1">
    <location>
        <begin position="102"/>
        <end position="120"/>
    </location>
</feature>
<dbReference type="InterPro" id="IPR032623">
    <property type="entry name" value="FecR_N"/>
</dbReference>
<reference evidence="5" key="1">
    <citation type="journal article" date="2019" name="Int. J. Syst. Evol. Microbiol.">
        <title>The Global Catalogue of Microorganisms (GCM) 10K type strain sequencing project: providing services to taxonomists for standard genome sequencing and annotation.</title>
        <authorList>
            <consortium name="The Broad Institute Genomics Platform"/>
            <consortium name="The Broad Institute Genome Sequencing Center for Infectious Disease"/>
            <person name="Wu L."/>
            <person name="Ma J."/>
        </authorList>
    </citation>
    <scope>NUCLEOTIDE SEQUENCE [LARGE SCALE GENOMIC DNA]</scope>
    <source>
        <strain evidence="5">KCTC 62164</strain>
    </source>
</reference>
<evidence type="ECO:0000259" key="2">
    <source>
        <dbReference type="Pfam" id="PF04773"/>
    </source>
</evidence>
<dbReference type="EMBL" id="JBHRSL010000010">
    <property type="protein sequence ID" value="MFC3052335.1"/>
    <property type="molecule type" value="Genomic_DNA"/>
</dbReference>
<proteinExistence type="predicted"/>
<dbReference type="Proteomes" id="UP001595444">
    <property type="component" value="Unassembled WGS sequence"/>
</dbReference>
<dbReference type="InterPro" id="IPR012373">
    <property type="entry name" value="Ferrdict_sens_TM"/>
</dbReference>
<evidence type="ECO:0000313" key="4">
    <source>
        <dbReference type="EMBL" id="MFC3052335.1"/>
    </source>
</evidence>
<organism evidence="4 5">
    <name type="scientific">Kordiimonas pumila</name>
    <dbReference type="NCBI Taxonomy" id="2161677"/>
    <lineage>
        <taxon>Bacteria</taxon>
        <taxon>Pseudomonadati</taxon>
        <taxon>Pseudomonadota</taxon>
        <taxon>Alphaproteobacteria</taxon>
        <taxon>Kordiimonadales</taxon>
        <taxon>Kordiimonadaceae</taxon>
        <taxon>Kordiimonas</taxon>
    </lineage>
</organism>
<keyword evidence="5" id="KW-1185">Reference proteome</keyword>
<dbReference type="PANTHER" id="PTHR30273">
    <property type="entry name" value="PERIPLASMIC SIGNAL SENSOR AND SIGMA FACTOR ACTIVATOR FECR-RELATED"/>
    <property type="match status" value="1"/>
</dbReference>
<feature type="domain" description="FecR protein" evidence="2">
    <location>
        <begin position="130"/>
        <end position="220"/>
    </location>
</feature>
<dbReference type="RefSeq" id="WP_194213998.1">
    <property type="nucleotide sequence ID" value="NZ_CP061205.1"/>
</dbReference>
<dbReference type="Pfam" id="PF04773">
    <property type="entry name" value="FecR"/>
    <property type="match status" value="1"/>
</dbReference>